<name>A0A7X1MDJ4_9ACTN</name>
<keyword evidence="2" id="KW-1185">Reference proteome</keyword>
<comment type="caution">
    <text evidence="1">The sequence shown here is derived from an EMBL/GenBank/DDBJ whole genome shotgun (WGS) entry which is preliminary data.</text>
</comment>
<gene>
    <name evidence="1" type="ORF">H4N64_37070</name>
</gene>
<dbReference type="EMBL" id="JACMSF010000065">
    <property type="protein sequence ID" value="MBC2907028.1"/>
    <property type="molecule type" value="Genomic_DNA"/>
</dbReference>
<reference evidence="1 2" key="1">
    <citation type="submission" date="2020-08" db="EMBL/GenBank/DDBJ databases">
        <title>Streptomyces sp. PSKA01 genome sequencing and assembly.</title>
        <authorList>
            <person name="Mandal S."/>
            <person name="Maiti P.K."/>
            <person name="Das P."/>
        </authorList>
    </citation>
    <scope>NUCLEOTIDE SEQUENCE [LARGE SCALE GENOMIC DNA]</scope>
    <source>
        <strain evidence="1 2">PSKA01</strain>
    </source>
</reference>
<dbReference type="RefSeq" id="WP_186286994.1">
    <property type="nucleotide sequence ID" value="NZ_JACMSF010000065.1"/>
</dbReference>
<accession>A0A7X1MDJ4</accession>
<sequence length="71" mass="7450">MDDVKLGAIPMALGTSEQPDSDLRPVLRLIGADIGEDIVVVPGDDPALGVLEVDHSEIACRRSGMRRAAAP</sequence>
<evidence type="ECO:0000313" key="2">
    <source>
        <dbReference type="Proteomes" id="UP000584670"/>
    </source>
</evidence>
<evidence type="ECO:0000313" key="1">
    <source>
        <dbReference type="EMBL" id="MBC2907028.1"/>
    </source>
</evidence>
<dbReference type="AlphaFoldDB" id="A0A7X1MDJ4"/>
<proteinExistence type="predicted"/>
<organism evidence="1 2">
    <name type="scientific">Streptomyces cupreus</name>
    <dbReference type="NCBI Taxonomy" id="2759956"/>
    <lineage>
        <taxon>Bacteria</taxon>
        <taxon>Bacillati</taxon>
        <taxon>Actinomycetota</taxon>
        <taxon>Actinomycetes</taxon>
        <taxon>Kitasatosporales</taxon>
        <taxon>Streptomycetaceae</taxon>
        <taxon>Streptomyces</taxon>
    </lineage>
</organism>
<dbReference type="Proteomes" id="UP000584670">
    <property type="component" value="Unassembled WGS sequence"/>
</dbReference>
<protein>
    <submittedName>
        <fullName evidence="1">Uncharacterized protein</fullName>
    </submittedName>
</protein>